<dbReference type="EMBL" id="CP050292">
    <property type="protein sequence ID" value="QND73637.1"/>
    <property type="molecule type" value="Genomic_DNA"/>
</dbReference>
<reference evidence="3" key="1">
    <citation type="journal article" date="2020" name="Mol. Plant Microbe">
        <title>Rhizobial microsymbionts of the narrowly endemic Oxytropis species growing in Kamchatka are characterized by significant genetic diversity and possess a set of genes that are associated with T3SS and T6SS secretion systems and can affect the development of symbiosis.</title>
        <authorList>
            <person name="Safronova V."/>
            <person name="Guro P."/>
            <person name="Sazanova A."/>
            <person name="Kuznetsova I."/>
            <person name="Belimov A."/>
            <person name="Yakubov V."/>
            <person name="Chirak E."/>
            <person name="Afonin A."/>
            <person name="Gogolev Y."/>
            <person name="Andronov E."/>
            <person name="Tikhonovich I."/>
        </authorList>
    </citation>
    <scope>NUCLEOTIDE SEQUENCE [LARGE SCALE GENOMIC DNA]</scope>
    <source>
        <strain evidence="3">581</strain>
    </source>
</reference>
<gene>
    <name evidence="2" type="ORF">HB776_22360</name>
</gene>
<organism evidence="2 3">
    <name type="scientific">Tardiphaga robiniae</name>
    <dbReference type="NCBI Taxonomy" id="943830"/>
    <lineage>
        <taxon>Bacteria</taxon>
        <taxon>Pseudomonadati</taxon>
        <taxon>Pseudomonadota</taxon>
        <taxon>Alphaproteobacteria</taxon>
        <taxon>Hyphomicrobiales</taxon>
        <taxon>Nitrobacteraceae</taxon>
        <taxon>Tardiphaga</taxon>
    </lineage>
</organism>
<dbReference type="Gene3D" id="3.40.50.1820">
    <property type="entry name" value="alpha/beta hydrolase"/>
    <property type="match status" value="1"/>
</dbReference>
<sequence length="335" mass="37674">MNDSSVKLNIRRRCQDGVAIAIAAATALAVPVSGSFGARAQAQTLSAEEHKADVSFLEIDKDITLRRMVVHNANPKGTVLFLHGFPETLYAWKNIALTLAGDYEVHAFDWPGFGLSSRPEVTRFSYAPRDYARVLYDYIRKAGIDTSKLTIYATDIGALPALLLAQEEPGIATSIIVSDFAPFDRPQYMYESLQSLKAGPSMDQARDHLNRNRDDILENVFRRGLPREAQFDVPREFQDDMLRAWSHGTITTADAFSHYYANFTRDQNYFESNLGRLEISVKVVWGEKDLYIKKEMGIELADKIGAELTLLPGIGHYPHLQNPKQTIDEVRAAFR</sequence>
<evidence type="ECO:0000259" key="1">
    <source>
        <dbReference type="Pfam" id="PF00561"/>
    </source>
</evidence>
<dbReference type="Pfam" id="PF00561">
    <property type="entry name" value="Abhydrolase_1"/>
    <property type="match status" value="1"/>
</dbReference>
<dbReference type="SUPFAM" id="SSF53474">
    <property type="entry name" value="alpha/beta-Hydrolases"/>
    <property type="match status" value="1"/>
</dbReference>
<dbReference type="RefSeq" id="WP_184512310.1">
    <property type="nucleotide sequence ID" value="NZ_CP050292.1"/>
</dbReference>
<dbReference type="InterPro" id="IPR029058">
    <property type="entry name" value="AB_hydrolase_fold"/>
</dbReference>
<keyword evidence="2" id="KW-0378">Hydrolase</keyword>
<dbReference type="AlphaFoldDB" id="A0A7G6U3Q5"/>
<dbReference type="GO" id="GO:0016787">
    <property type="term" value="F:hydrolase activity"/>
    <property type="evidence" value="ECO:0007669"/>
    <property type="project" value="UniProtKB-KW"/>
</dbReference>
<dbReference type="PANTHER" id="PTHR43689:SF8">
    <property type="entry name" value="ALPHA_BETA-HYDROLASES SUPERFAMILY PROTEIN"/>
    <property type="match status" value="1"/>
</dbReference>
<evidence type="ECO:0000313" key="3">
    <source>
        <dbReference type="Proteomes" id="UP000515291"/>
    </source>
</evidence>
<name>A0A7G6U3Q5_9BRAD</name>
<evidence type="ECO:0000313" key="2">
    <source>
        <dbReference type="EMBL" id="QND73637.1"/>
    </source>
</evidence>
<feature type="domain" description="AB hydrolase-1" evidence="1">
    <location>
        <begin position="78"/>
        <end position="323"/>
    </location>
</feature>
<accession>A0A7G6U3Q5</accession>
<dbReference type="Proteomes" id="UP000515291">
    <property type="component" value="Chromosome"/>
</dbReference>
<dbReference type="KEGG" id="trb:HB776_22360"/>
<dbReference type="InterPro" id="IPR000073">
    <property type="entry name" value="AB_hydrolase_1"/>
</dbReference>
<protein>
    <submittedName>
        <fullName evidence="2">Alpha/beta hydrolase</fullName>
    </submittedName>
</protein>
<dbReference type="PANTHER" id="PTHR43689">
    <property type="entry name" value="HYDROLASE"/>
    <property type="match status" value="1"/>
</dbReference>
<proteinExistence type="predicted"/>